<organism evidence="3 4">
    <name type="scientific">Armillaria gallica</name>
    <name type="common">Bulbous honey fungus</name>
    <name type="synonym">Armillaria bulbosa</name>
    <dbReference type="NCBI Taxonomy" id="47427"/>
    <lineage>
        <taxon>Eukaryota</taxon>
        <taxon>Fungi</taxon>
        <taxon>Dikarya</taxon>
        <taxon>Basidiomycota</taxon>
        <taxon>Agaricomycotina</taxon>
        <taxon>Agaricomycetes</taxon>
        <taxon>Agaricomycetidae</taxon>
        <taxon>Agaricales</taxon>
        <taxon>Marasmiineae</taxon>
        <taxon>Physalacriaceae</taxon>
        <taxon>Armillaria</taxon>
    </lineage>
</organism>
<dbReference type="AlphaFoldDB" id="A0A2H3DGL8"/>
<evidence type="ECO:0000256" key="2">
    <source>
        <dbReference type="SAM" id="Phobius"/>
    </source>
</evidence>
<gene>
    <name evidence="3" type="ORF">ARMGADRAFT_1032596</name>
</gene>
<sequence length="195" mass="21531">MDPIQVYVASLHITSTTTLAVIVVITTAKKRSWKSTTWHAFRILVGTVSTGIIAREITQVSRSQSGLKIKAPSIRSWKNSAEFIGKGAGDVIKYLNKENVAVDNIKSNLGQGVTRLVVLGCSLRGWNFPETRDSGSPDDEVVINRVGEQKILGAQKTLVASPSVHRRRHGIYPSDSNASAWEYENSDTERDIRKR</sequence>
<keyword evidence="2" id="KW-0472">Membrane</keyword>
<accession>A0A2H3DGL8</accession>
<keyword evidence="4" id="KW-1185">Reference proteome</keyword>
<reference evidence="4" key="1">
    <citation type="journal article" date="2017" name="Nat. Ecol. Evol.">
        <title>Genome expansion and lineage-specific genetic innovations in the forest pathogenic fungi Armillaria.</title>
        <authorList>
            <person name="Sipos G."/>
            <person name="Prasanna A.N."/>
            <person name="Walter M.C."/>
            <person name="O'Connor E."/>
            <person name="Balint B."/>
            <person name="Krizsan K."/>
            <person name="Kiss B."/>
            <person name="Hess J."/>
            <person name="Varga T."/>
            <person name="Slot J."/>
            <person name="Riley R."/>
            <person name="Boka B."/>
            <person name="Rigling D."/>
            <person name="Barry K."/>
            <person name="Lee J."/>
            <person name="Mihaltcheva S."/>
            <person name="LaButti K."/>
            <person name="Lipzen A."/>
            <person name="Waldron R."/>
            <person name="Moloney N.M."/>
            <person name="Sperisen C."/>
            <person name="Kredics L."/>
            <person name="Vagvoelgyi C."/>
            <person name="Patrignani A."/>
            <person name="Fitzpatrick D."/>
            <person name="Nagy I."/>
            <person name="Doyle S."/>
            <person name="Anderson J.B."/>
            <person name="Grigoriev I.V."/>
            <person name="Gueldener U."/>
            <person name="Muensterkoetter M."/>
            <person name="Nagy L.G."/>
        </authorList>
    </citation>
    <scope>NUCLEOTIDE SEQUENCE [LARGE SCALE GENOMIC DNA]</scope>
    <source>
        <strain evidence="4">Ar21-2</strain>
    </source>
</reference>
<evidence type="ECO:0000313" key="4">
    <source>
        <dbReference type="Proteomes" id="UP000217790"/>
    </source>
</evidence>
<dbReference type="EMBL" id="KZ293665">
    <property type="protein sequence ID" value="PBK90612.1"/>
    <property type="molecule type" value="Genomic_DNA"/>
</dbReference>
<feature type="region of interest" description="Disordered" evidence="1">
    <location>
        <begin position="169"/>
        <end position="195"/>
    </location>
</feature>
<keyword evidence="2" id="KW-0812">Transmembrane</keyword>
<protein>
    <submittedName>
        <fullName evidence="3">Uncharacterized protein</fullName>
    </submittedName>
</protein>
<evidence type="ECO:0000256" key="1">
    <source>
        <dbReference type="SAM" id="MobiDB-lite"/>
    </source>
</evidence>
<proteinExistence type="predicted"/>
<feature type="transmembrane region" description="Helical" evidence="2">
    <location>
        <begin position="6"/>
        <end position="25"/>
    </location>
</feature>
<dbReference type="Proteomes" id="UP000217790">
    <property type="component" value="Unassembled WGS sequence"/>
</dbReference>
<name>A0A2H3DGL8_ARMGA</name>
<evidence type="ECO:0000313" key="3">
    <source>
        <dbReference type="EMBL" id="PBK90612.1"/>
    </source>
</evidence>
<keyword evidence="2" id="KW-1133">Transmembrane helix</keyword>
<dbReference type="InParanoid" id="A0A2H3DGL8"/>